<feature type="domain" description="Methyltransferase" evidence="1">
    <location>
        <begin position="39"/>
        <end position="136"/>
    </location>
</feature>
<reference evidence="2 3" key="1">
    <citation type="submission" date="2024-09" db="EMBL/GenBank/DDBJ databases">
        <title>Laminarin stimulates single cell rates of sulfate reduction while oxygen inhibits transcriptomic activity in coastal marine sediment.</title>
        <authorList>
            <person name="Lindsay M."/>
            <person name="Orcutt B."/>
            <person name="Emerson D."/>
            <person name="Stepanauskas R."/>
            <person name="D'Angelo T."/>
        </authorList>
    </citation>
    <scope>NUCLEOTIDE SEQUENCE [LARGE SCALE GENOMIC DNA]</scope>
    <source>
        <strain evidence="2">SAG AM-311-K15</strain>
    </source>
</reference>
<evidence type="ECO:0000259" key="1">
    <source>
        <dbReference type="Pfam" id="PF13649"/>
    </source>
</evidence>
<evidence type="ECO:0000313" key="2">
    <source>
        <dbReference type="EMBL" id="MFC1851745.1"/>
    </source>
</evidence>
<sequence>MKYKILSFFYDLVEFFFSNPETNPRHGLARLIPDEDLQILDVCFGTGNSTLMVAKNNSKNRITGIDLSADMLQVANRKIRKQGLTNVTTFRMDALNMDIEDESFDIATSSFGLHEMEYPVMENILKEINRILKKDGRFYLVDYQLQDTAIKRFFFRVYLLLTSPSHVKDFLKYDWEAVMKECGFRIDKIEPYRISQIICASRL</sequence>
<dbReference type="CDD" id="cd02440">
    <property type="entry name" value="AdoMet_MTases"/>
    <property type="match status" value="1"/>
</dbReference>
<keyword evidence="2" id="KW-0489">Methyltransferase</keyword>
<dbReference type="InterPro" id="IPR041698">
    <property type="entry name" value="Methyltransf_25"/>
</dbReference>
<dbReference type="SUPFAM" id="SSF53335">
    <property type="entry name" value="S-adenosyl-L-methionine-dependent methyltransferases"/>
    <property type="match status" value="1"/>
</dbReference>
<dbReference type="EC" id="2.1.1.-" evidence="2"/>
<evidence type="ECO:0000313" key="3">
    <source>
        <dbReference type="Proteomes" id="UP001594351"/>
    </source>
</evidence>
<dbReference type="Gene3D" id="3.40.50.150">
    <property type="entry name" value="Vaccinia Virus protein VP39"/>
    <property type="match status" value="1"/>
</dbReference>
<dbReference type="EMBL" id="JBHPBY010000221">
    <property type="protein sequence ID" value="MFC1851745.1"/>
    <property type="molecule type" value="Genomic_DNA"/>
</dbReference>
<accession>A0ABV6YZX9</accession>
<dbReference type="InterPro" id="IPR029063">
    <property type="entry name" value="SAM-dependent_MTases_sf"/>
</dbReference>
<comment type="caution">
    <text evidence="2">The sequence shown here is derived from an EMBL/GenBank/DDBJ whole genome shotgun (WGS) entry which is preliminary data.</text>
</comment>
<name>A0ABV6YZX9_UNCC1</name>
<organism evidence="2 3">
    <name type="scientific">candidate division CSSED10-310 bacterium</name>
    <dbReference type="NCBI Taxonomy" id="2855610"/>
    <lineage>
        <taxon>Bacteria</taxon>
        <taxon>Bacteria division CSSED10-310</taxon>
    </lineage>
</organism>
<dbReference type="Pfam" id="PF13649">
    <property type="entry name" value="Methyltransf_25"/>
    <property type="match status" value="1"/>
</dbReference>
<gene>
    <name evidence="2" type="ORF">ACFL27_16260</name>
</gene>
<proteinExistence type="predicted"/>
<keyword evidence="2" id="KW-0808">Transferase</keyword>
<dbReference type="GO" id="GO:0032259">
    <property type="term" value="P:methylation"/>
    <property type="evidence" value="ECO:0007669"/>
    <property type="project" value="UniProtKB-KW"/>
</dbReference>
<protein>
    <submittedName>
        <fullName evidence="2">Class I SAM-dependent methyltransferase</fullName>
        <ecNumber evidence="2">2.1.1.-</ecNumber>
    </submittedName>
</protein>
<keyword evidence="3" id="KW-1185">Reference proteome</keyword>
<dbReference type="PANTHER" id="PTHR43591">
    <property type="entry name" value="METHYLTRANSFERASE"/>
    <property type="match status" value="1"/>
</dbReference>
<dbReference type="GO" id="GO:0008168">
    <property type="term" value="F:methyltransferase activity"/>
    <property type="evidence" value="ECO:0007669"/>
    <property type="project" value="UniProtKB-KW"/>
</dbReference>
<dbReference type="Proteomes" id="UP001594351">
    <property type="component" value="Unassembled WGS sequence"/>
</dbReference>